<dbReference type="InterPro" id="IPR036388">
    <property type="entry name" value="WH-like_DNA-bd_sf"/>
</dbReference>
<reference evidence="3 4" key="1">
    <citation type="submission" date="2024-10" db="EMBL/GenBank/DDBJ databases">
        <title>The Natural Products Discovery Center: Release of the First 8490 Sequenced Strains for Exploring Actinobacteria Biosynthetic Diversity.</title>
        <authorList>
            <person name="Kalkreuter E."/>
            <person name="Kautsar S.A."/>
            <person name="Yang D."/>
            <person name="Bader C.D."/>
            <person name="Teijaro C.N."/>
            <person name="Fluegel L."/>
            <person name="Davis C.M."/>
            <person name="Simpson J.R."/>
            <person name="Lauterbach L."/>
            <person name="Steele A.D."/>
            <person name="Gui C."/>
            <person name="Meng S."/>
            <person name="Li G."/>
            <person name="Viehrig K."/>
            <person name="Ye F."/>
            <person name="Su P."/>
            <person name="Kiefer A.F."/>
            <person name="Nichols A."/>
            <person name="Cepeda A.J."/>
            <person name="Yan W."/>
            <person name="Fan B."/>
            <person name="Jiang Y."/>
            <person name="Adhikari A."/>
            <person name="Zheng C.-J."/>
            <person name="Schuster L."/>
            <person name="Cowan T.M."/>
            <person name="Smanski M.J."/>
            <person name="Chevrette M.G."/>
            <person name="De Carvalho L.P.S."/>
            <person name="Shen B."/>
        </authorList>
    </citation>
    <scope>NUCLEOTIDE SEQUENCE [LARGE SCALE GENOMIC DNA]</scope>
    <source>
        <strain evidence="3 4">NPDC020327</strain>
    </source>
</reference>
<dbReference type="InterPro" id="IPR000600">
    <property type="entry name" value="ROK"/>
</dbReference>
<feature type="domain" description="HTH marR-type" evidence="2">
    <location>
        <begin position="8"/>
        <end position="49"/>
    </location>
</feature>
<dbReference type="PANTHER" id="PTHR18964:SF149">
    <property type="entry name" value="BIFUNCTIONAL UDP-N-ACETYLGLUCOSAMINE 2-EPIMERASE_N-ACETYLMANNOSAMINE KINASE"/>
    <property type="match status" value="1"/>
</dbReference>
<dbReference type="Proteomes" id="UP001611548">
    <property type="component" value="Unassembled WGS sequence"/>
</dbReference>
<dbReference type="InterPro" id="IPR000835">
    <property type="entry name" value="HTH_MarR-typ"/>
</dbReference>
<proteinExistence type="inferred from homology"/>
<dbReference type="SUPFAM" id="SSF46785">
    <property type="entry name" value="Winged helix' DNA-binding domain"/>
    <property type="match status" value="1"/>
</dbReference>
<evidence type="ECO:0000256" key="1">
    <source>
        <dbReference type="ARBA" id="ARBA00006479"/>
    </source>
</evidence>
<sequence>MRQRNLSLVLHAVAAHGPLSRAEVAGRIGLTRAAVSTLVDELTRGGLLVELGRTRPGTVGRPGSALALSEQGPAGLGAEIGVDHLAVCAVDLRGRVRARAERAATNRDSAPGRVLRRLAELVRRVEADAKREGLRPAGLAVAVPGLVARDAATVVRAPNLGWQDVDLSRWLPGEAAGPAVWTGLSVDNEANFGALAELWLGGAESPRDFVHVSAEIGIGGAVVLNGELLRGIRGFAGELGHVPVRAEGHPCACGGRGCLEQYAGEEAVLRAAGMTAGEGIPRLRARAADGDAAVLRALRGAGSALGAALAGVVNLLDPQAVVLGGALAELSPWLLPATERELARRLAARPYSEIVVSTLGRDGPLLGAAHSVVQGVLNDPMRAMRGNSA</sequence>
<dbReference type="EMBL" id="JBIRWE010000001">
    <property type="protein sequence ID" value="MFI1963376.1"/>
    <property type="molecule type" value="Genomic_DNA"/>
</dbReference>
<evidence type="ECO:0000259" key="2">
    <source>
        <dbReference type="Pfam" id="PF12802"/>
    </source>
</evidence>
<dbReference type="Gene3D" id="1.10.10.10">
    <property type="entry name" value="Winged helix-like DNA-binding domain superfamily/Winged helix DNA-binding domain"/>
    <property type="match status" value="1"/>
</dbReference>
<accession>A0ABW7UNF4</accession>
<comment type="caution">
    <text evidence="3">The sequence shown here is derived from an EMBL/GenBank/DDBJ whole genome shotgun (WGS) entry which is preliminary data.</text>
</comment>
<evidence type="ECO:0000313" key="3">
    <source>
        <dbReference type="EMBL" id="MFI1963376.1"/>
    </source>
</evidence>
<comment type="similarity">
    <text evidence="1">Belongs to the ROK (NagC/XylR) family.</text>
</comment>
<dbReference type="Pfam" id="PF00480">
    <property type="entry name" value="ROK"/>
    <property type="match status" value="1"/>
</dbReference>
<dbReference type="Pfam" id="PF12802">
    <property type="entry name" value="MarR_2"/>
    <property type="match status" value="1"/>
</dbReference>
<gene>
    <name evidence="3" type="ORF">ACH429_04425</name>
</gene>
<dbReference type="InterPro" id="IPR036390">
    <property type="entry name" value="WH_DNA-bd_sf"/>
</dbReference>
<dbReference type="RefSeq" id="WP_079101481.1">
    <property type="nucleotide sequence ID" value="NZ_JBIRWE010000001.1"/>
</dbReference>
<keyword evidence="4" id="KW-1185">Reference proteome</keyword>
<protein>
    <submittedName>
        <fullName evidence="3">ROK family protein</fullName>
    </submittedName>
</protein>
<organism evidence="3 4">
    <name type="scientific">Streptomyces pathocidini</name>
    <dbReference type="NCBI Taxonomy" id="1650571"/>
    <lineage>
        <taxon>Bacteria</taxon>
        <taxon>Bacillati</taxon>
        <taxon>Actinomycetota</taxon>
        <taxon>Actinomycetes</taxon>
        <taxon>Kitasatosporales</taxon>
        <taxon>Streptomycetaceae</taxon>
        <taxon>Streptomyces</taxon>
    </lineage>
</organism>
<dbReference type="PANTHER" id="PTHR18964">
    <property type="entry name" value="ROK (REPRESSOR, ORF, KINASE) FAMILY"/>
    <property type="match status" value="1"/>
</dbReference>
<evidence type="ECO:0000313" key="4">
    <source>
        <dbReference type="Proteomes" id="UP001611548"/>
    </source>
</evidence>
<dbReference type="InterPro" id="IPR043129">
    <property type="entry name" value="ATPase_NBD"/>
</dbReference>
<dbReference type="CDD" id="cd24076">
    <property type="entry name" value="ASKHA_ATPase_ROK_BsXylR-like"/>
    <property type="match status" value="1"/>
</dbReference>
<dbReference type="SUPFAM" id="SSF53067">
    <property type="entry name" value="Actin-like ATPase domain"/>
    <property type="match status" value="1"/>
</dbReference>
<dbReference type="Gene3D" id="3.30.420.40">
    <property type="match status" value="2"/>
</dbReference>
<name>A0ABW7UNF4_9ACTN</name>